<feature type="region of interest" description="Disordered" evidence="1">
    <location>
        <begin position="180"/>
        <end position="202"/>
    </location>
</feature>
<evidence type="ECO:0000313" key="3">
    <source>
        <dbReference type="Proteomes" id="UP001165080"/>
    </source>
</evidence>
<dbReference type="EMBL" id="BRXU01000009">
    <property type="protein sequence ID" value="GLC54183.1"/>
    <property type="molecule type" value="Genomic_DNA"/>
</dbReference>
<organism evidence="2 3">
    <name type="scientific">Pleodorina starrii</name>
    <dbReference type="NCBI Taxonomy" id="330485"/>
    <lineage>
        <taxon>Eukaryota</taxon>
        <taxon>Viridiplantae</taxon>
        <taxon>Chlorophyta</taxon>
        <taxon>core chlorophytes</taxon>
        <taxon>Chlorophyceae</taxon>
        <taxon>CS clade</taxon>
        <taxon>Chlamydomonadales</taxon>
        <taxon>Volvocaceae</taxon>
        <taxon>Pleodorina</taxon>
    </lineage>
</organism>
<proteinExistence type="predicted"/>
<dbReference type="Proteomes" id="UP001165080">
    <property type="component" value="Unassembled WGS sequence"/>
</dbReference>
<sequence length="202" mass="22802">MVGSTVKPEDKIRLEEAVFRLTFPALLRVRNAVLAAVNRRDDVHMRAFEDALSNELGRTGNGLTIGHYQLLRERIAGCQDQVARAVLNRVDRTRRRAWSKISSDDCRAFFVEFWEALKSEREFAVPLEGYDYGGVSRRLAAMSGLLEHLLAGLVYFGCRHQNVYEEVYRLILGAKRQEQDVSGFTGGGSVTSRDRGWPPGRA</sequence>
<gene>
    <name evidence="2" type="primary">PLEST001660</name>
    <name evidence="2" type="ORF">PLESTB_000832500</name>
</gene>
<comment type="caution">
    <text evidence="2">The sequence shown here is derived from an EMBL/GenBank/DDBJ whole genome shotgun (WGS) entry which is preliminary data.</text>
</comment>
<protein>
    <submittedName>
        <fullName evidence="2">Uncharacterized protein</fullName>
    </submittedName>
</protein>
<dbReference type="AlphaFoldDB" id="A0A9W6BLF9"/>
<keyword evidence="3" id="KW-1185">Reference proteome</keyword>
<accession>A0A9W6BLF9</accession>
<name>A0A9W6BLF9_9CHLO</name>
<reference evidence="2 3" key="1">
    <citation type="journal article" date="2023" name="Commun. Biol.">
        <title>Reorganization of the ancestral sex-determining regions during the evolution of trioecy in Pleodorina starrii.</title>
        <authorList>
            <person name="Takahashi K."/>
            <person name="Suzuki S."/>
            <person name="Kawai-Toyooka H."/>
            <person name="Yamamoto K."/>
            <person name="Hamaji T."/>
            <person name="Ootsuki R."/>
            <person name="Yamaguchi H."/>
            <person name="Kawachi M."/>
            <person name="Higashiyama T."/>
            <person name="Nozaki H."/>
        </authorList>
    </citation>
    <scope>NUCLEOTIDE SEQUENCE [LARGE SCALE GENOMIC DNA]</scope>
    <source>
        <strain evidence="2 3">NIES-4479</strain>
    </source>
</reference>
<evidence type="ECO:0000256" key="1">
    <source>
        <dbReference type="SAM" id="MobiDB-lite"/>
    </source>
</evidence>
<evidence type="ECO:0000313" key="2">
    <source>
        <dbReference type="EMBL" id="GLC54183.1"/>
    </source>
</evidence>